<dbReference type="PANTHER" id="PTHR12631:SF10">
    <property type="entry name" value="BETA-XYLOSIDASE-LIKE PROTEIN-RELATED"/>
    <property type="match status" value="1"/>
</dbReference>
<feature type="domain" description="Asl1-like glycosyl hydrolase catalytic" evidence="2">
    <location>
        <begin position="140"/>
        <end position="261"/>
    </location>
</feature>
<keyword evidence="4" id="KW-1185">Reference proteome</keyword>
<dbReference type="Gene3D" id="3.20.20.80">
    <property type="entry name" value="Glycosidases"/>
    <property type="match status" value="1"/>
</dbReference>
<reference evidence="3 4" key="1">
    <citation type="submission" date="2016-10" db="EMBL/GenBank/DDBJ databases">
        <authorList>
            <person name="de Groot N.N."/>
        </authorList>
    </citation>
    <scope>NUCLEOTIDE SEQUENCE [LARGE SCALE GENOMIC DNA]</scope>
    <source>
        <strain evidence="3 4">DSM 19073</strain>
    </source>
</reference>
<dbReference type="SUPFAM" id="SSF51445">
    <property type="entry name" value="(Trans)glycosidases"/>
    <property type="match status" value="1"/>
</dbReference>
<dbReference type="RefSeq" id="WP_092781514.1">
    <property type="nucleotide sequence ID" value="NZ_FORA01000003.1"/>
</dbReference>
<evidence type="ECO:0000256" key="1">
    <source>
        <dbReference type="SAM" id="SignalP"/>
    </source>
</evidence>
<evidence type="ECO:0000313" key="3">
    <source>
        <dbReference type="EMBL" id="SFJ37166.1"/>
    </source>
</evidence>
<gene>
    <name evidence="3" type="ORF">SAMN04488095_2658</name>
</gene>
<dbReference type="PANTHER" id="PTHR12631">
    <property type="entry name" value="ALPHA-L-IDURONIDASE"/>
    <property type="match status" value="1"/>
</dbReference>
<organism evidence="3 4">
    <name type="scientific">Jannaschia pohangensis</name>
    <dbReference type="NCBI Taxonomy" id="390807"/>
    <lineage>
        <taxon>Bacteria</taxon>
        <taxon>Pseudomonadati</taxon>
        <taxon>Pseudomonadota</taxon>
        <taxon>Alphaproteobacteria</taxon>
        <taxon>Rhodobacterales</taxon>
        <taxon>Roseobacteraceae</taxon>
        <taxon>Jannaschia</taxon>
    </lineage>
</organism>
<dbReference type="Pfam" id="PF11790">
    <property type="entry name" value="Glyco_hydro_cc"/>
    <property type="match status" value="1"/>
</dbReference>
<sequence>MNAMRLACLALALLLAAPASGQEVTGPRLGAASNMGQGITPRLTRLATALGVRDLRDGLSWTRAEQRAGDIRFDGARLTFPDQMAQMGIAAGIVLNWGNPLFDDGDTPHTPAAIDAFGGFAAQVATRFPNLDHLEIGNEFNGVNFVRGPLAEMSPLERARAYVPLLASAATQVRAVRPDLRILGGATHSIPAGWLWEVLDAGGAEHMDALAIHPYTTPAEQLVRQLAVLRRHPDAARLPIEVTEFGHPDPARAAGHFLRNYCQMALGGVTRAVWYPFNERGDGLVPLVADGGRVTSAGRAFRLIAERMEGRPVRDAAPDPFTYACRFGGDVTIVWGAPRGLDLPEGVTVLDAEGAVVTAPATLSEKEPLVLLHADGAEAIAARTDIAADSYHQFAYPAANGDPAPSDGFDRFARRGGTRIDLVTLPGQEASGTPWFPYLGVPALRPLRLTAETLVPGGGPADPVEILHRYVAPVDQVLTLEARFDVPDRSADGIAVTISLDGEVLAEASGKDPFDITRNGIALAEGQTLDIAVGPNGTPRGDVIGYRITLRHE</sequence>
<accession>A0A1I3QVN0</accession>
<feature type="chain" id="PRO_5011767684" evidence="1">
    <location>
        <begin position="22"/>
        <end position="553"/>
    </location>
</feature>
<proteinExistence type="predicted"/>
<dbReference type="STRING" id="390807.SAMN04488095_2658"/>
<protein>
    <submittedName>
        <fullName evidence="3">Glycosyl hydrolase catalytic core</fullName>
    </submittedName>
</protein>
<dbReference type="AlphaFoldDB" id="A0A1I3QVN0"/>
<feature type="signal peptide" evidence="1">
    <location>
        <begin position="1"/>
        <end position="21"/>
    </location>
</feature>
<dbReference type="InterPro" id="IPR051923">
    <property type="entry name" value="Glycosyl_Hydrolase_39"/>
</dbReference>
<dbReference type="InterPro" id="IPR017853">
    <property type="entry name" value="GH"/>
</dbReference>
<dbReference type="Proteomes" id="UP000199110">
    <property type="component" value="Unassembled WGS sequence"/>
</dbReference>
<dbReference type="EMBL" id="FORA01000003">
    <property type="protein sequence ID" value="SFJ37166.1"/>
    <property type="molecule type" value="Genomic_DNA"/>
</dbReference>
<evidence type="ECO:0000259" key="2">
    <source>
        <dbReference type="Pfam" id="PF11790"/>
    </source>
</evidence>
<keyword evidence="3" id="KW-0378">Hydrolase</keyword>
<dbReference type="InterPro" id="IPR024655">
    <property type="entry name" value="Asl1_glyco_hydro_catalytic"/>
</dbReference>
<evidence type="ECO:0000313" key="4">
    <source>
        <dbReference type="Proteomes" id="UP000199110"/>
    </source>
</evidence>
<keyword evidence="1" id="KW-0732">Signal</keyword>
<dbReference type="OrthoDB" id="9776971at2"/>
<name>A0A1I3QVN0_9RHOB</name>
<dbReference type="GO" id="GO:0004553">
    <property type="term" value="F:hydrolase activity, hydrolyzing O-glycosyl compounds"/>
    <property type="evidence" value="ECO:0007669"/>
    <property type="project" value="TreeGrafter"/>
</dbReference>